<evidence type="ECO:0000256" key="1">
    <source>
        <dbReference type="ARBA" id="ARBA00004370"/>
    </source>
</evidence>
<dbReference type="InterPro" id="IPR003660">
    <property type="entry name" value="HAMP_dom"/>
</dbReference>
<dbReference type="PROSITE" id="PS50885">
    <property type="entry name" value="HAMP"/>
    <property type="match status" value="1"/>
</dbReference>
<dbReference type="RefSeq" id="WP_010941694.1">
    <property type="nucleotide sequence ID" value="NC_002939.5"/>
</dbReference>
<dbReference type="CDD" id="cd06225">
    <property type="entry name" value="HAMP"/>
    <property type="match status" value="1"/>
</dbReference>
<dbReference type="SUPFAM" id="SSF58104">
    <property type="entry name" value="Methyl-accepting chemotaxis protein (MCP) signaling domain"/>
    <property type="match status" value="1"/>
</dbReference>
<dbReference type="InterPro" id="IPR025991">
    <property type="entry name" value="Chemoreceptor_zinc-bind_dom"/>
</dbReference>
<reference evidence="8 9" key="1">
    <citation type="journal article" date="2003" name="Science">
        <title>Genome of Geobacter sulfurreducens: metal reduction in subsurface environments.</title>
        <authorList>
            <person name="Methe B.A."/>
            <person name="Nelson K.E."/>
            <person name="Eisen J.A."/>
            <person name="Paulsen I.T."/>
            <person name="Nelson W."/>
            <person name="Heidelberg J.F."/>
            <person name="Wu D."/>
            <person name="Wu M."/>
            <person name="Ward N."/>
            <person name="Beanan M.J."/>
            <person name="Dodson R.J."/>
            <person name="Madupu R."/>
            <person name="Brinkac L.M."/>
            <person name="Daugherty S.C."/>
            <person name="DeBoy R.T."/>
            <person name="Durkin A.S."/>
            <person name="Gwinn M."/>
            <person name="Kolonay J.F."/>
            <person name="Sullivan S.A."/>
            <person name="Haft D.H."/>
            <person name="Selengut J."/>
            <person name="Davidsen T.M."/>
            <person name="Zafar N."/>
            <person name="White O."/>
            <person name="Tran B."/>
            <person name="Romero C."/>
            <person name="Forberger H.A."/>
            <person name="Weidman J."/>
            <person name="Khouri H."/>
            <person name="Feldblyum T.V."/>
            <person name="Utterback T.R."/>
            <person name="Van Aken S.E."/>
            <person name="Lovley D.R."/>
            <person name="Fraser C.M."/>
        </authorList>
    </citation>
    <scope>NUCLEOTIDE SEQUENCE [LARGE SCALE GENOMIC DNA]</scope>
    <source>
        <strain evidence="9">ATCC 51573 / DSM 12127 / PCA</strain>
    </source>
</reference>
<dbReference type="PANTHER" id="PTHR32089:SF112">
    <property type="entry name" value="LYSOZYME-LIKE PROTEIN-RELATED"/>
    <property type="match status" value="1"/>
</dbReference>
<dbReference type="STRING" id="243231.GSU1032"/>
<evidence type="ECO:0000256" key="4">
    <source>
        <dbReference type="PROSITE-ProRule" id="PRU00284"/>
    </source>
</evidence>
<dbReference type="SMART" id="SM00304">
    <property type="entry name" value="HAMP"/>
    <property type="match status" value="2"/>
</dbReference>
<dbReference type="PANTHER" id="PTHR32089">
    <property type="entry name" value="METHYL-ACCEPTING CHEMOTAXIS PROTEIN MCPB"/>
    <property type="match status" value="1"/>
</dbReference>
<dbReference type="SMART" id="SM00283">
    <property type="entry name" value="MA"/>
    <property type="match status" value="1"/>
</dbReference>
<feature type="domain" description="HAMP" evidence="7">
    <location>
        <begin position="192"/>
        <end position="244"/>
    </location>
</feature>
<dbReference type="Pfam" id="PF13682">
    <property type="entry name" value="CZB"/>
    <property type="match status" value="1"/>
</dbReference>
<dbReference type="Pfam" id="PF00672">
    <property type="entry name" value="HAMP"/>
    <property type="match status" value="1"/>
</dbReference>
<keyword evidence="5" id="KW-0812">Transmembrane</keyword>
<dbReference type="InterPro" id="IPR004089">
    <property type="entry name" value="MCPsignal_dom"/>
</dbReference>
<dbReference type="AlphaFoldDB" id="Q74ED0"/>
<dbReference type="CDD" id="cd11386">
    <property type="entry name" value="MCP_signal"/>
    <property type="match status" value="1"/>
</dbReference>
<accession>Q74ED0</accession>
<proteinExistence type="inferred from homology"/>
<dbReference type="GO" id="GO:0006935">
    <property type="term" value="P:chemotaxis"/>
    <property type="evidence" value="ECO:0000318"/>
    <property type="project" value="GO_Central"/>
</dbReference>
<dbReference type="PATRIC" id="fig|243231.5.peg.1031"/>
<keyword evidence="5" id="KW-0472">Membrane</keyword>
<dbReference type="Gene3D" id="1.10.287.950">
    <property type="entry name" value="Methyl-accepting chemotaxis protein"/>
    <property type="match status" value="1"/>
</dbReference>
<dbReference type="GO" id="GO:0016020">
    <property type="term" value="C:membrane"/>
    <property type="evidence" value="ECO:0007669"/>
    <property type="project" value="UniProtKB-SubCell"/>
</dbReference>
<dbReference type="Pfam" id="PF00015">
    <property type="entry name" value="MCPsignal"/>
    <property type="match status" value="1"/>
</dbReference>
<dbReference type="GO" id="GO:0004888">
    <property type="term" value="F:transmembrane signaling receptor activity"/>
    <property type="evidence" value="ECO:0007669"/>
    <property type="project" value="InterPro"/>
</dbReference>
<evidence type="ECO:0000313" key="9">
    <source>
        <dbReference type="Proteomes" id="UP000000577"/>
    </source>
</evidence>
<evidence type="ECO:0000256" key="3">
    <source>
        <dbReference type="ARBA" id="ARBA00029447"/>
    </source>
</evidence>
<reference evidence="8 9" key="2">
    <citation type="journal article" date="2012" name="BMC Genomics">
        <title>Comparative genomic analysis of Geobacter sulfurreducens KN400, a strain with enhanced capacity for extracellular electron transfer and electricity production.</title>
        <authorList>
            <person name="Butler J.E."/>
            <person name="Young N.D."/>
            <person name="Aklujkar M."/>
            <person name="Lovley D.R."/>
        </authorList>
    </citation>
    <scope>NUCLEOTIDE SEQUENCE [LARGE SCALE GENOMIC DNA]</scope>
    <source>
        <strain evidence="9">ATCC 51573 / DSM 12127 / PCA</strain>
    </source>
</reference>
<dbReference type="PRINTS" id="PR00260">
    <property type="entry name" value="CHEMTRNSDUCR"/>
</dbReference>
<keyword evidence="2 4" id="KW-0807">Transducer</keyword>
<dbReference type="SMR" id="Q74ED0"/>
<dbReference type="FunFam" id="1.10.287.950:FF:000001">
    <property type="entry name" value="Methyl-accepting chemotaxis sensory transducer"/>
    <property type="match status" value="1"/>
</dbReference>
<evidence type="ECO:0000313" key="8">
    <source>
        <dbReference type="EMBL" id="AAR34359.1"/>
    </source>
</evidence>
<evidence type="ECO:0000259" key="6">
    <source>
        <dbReference type="PROSITE" id="PS50111"/>
    </source>
</evidence>
<dbReference type="KEGG" id="gsu:GSU1032"/>
<gene>
    <name evidence="8" type="primary">mcp40H-6</name>
    <name evidence="8" type="ordered locus">GSU1032</name>
</gene>
<feature type="domain" description="Methyl-accepting transducer" evidence="6">
    <location>
        <begin position="249"/>
        <end position="485"/>
    </location>
</feature>
<dbReference type="FunCoup" id="Q74ED0">
    <property type="interactions" value="201"/>
</dbReference>
<organism evidence="8 9">
    <name type="scientific">Geobacter sulfurreducens (strain ATCC 51573 / DSM 12127 / PCA)</name>
    <dbReference type="NCBI Taxonomy" id="243231"/>
    <lineage>
        <taxon>Bacteria</taxon>
        <taxon>Pseudomonadati</taxon>
        <taxon>Thermodesulfobacteriota</taxon>
        <taxon>Desulfuromonadia</taxon>
        <taxon>Geobacterales</taxon>
        <taxon>Geobacteraceae</taxon>
        <taxon>Geobacter</taxon>
    </lineage>
</organism>
<dbReference type="Gene3D" id="1.20.120.30">
    <property type="entry name" value="Aspartate receptor, ligand-binding domain"/>
    <property type="match status" value="1"/>
</dbReference>
<dbReference type="EMBL" id="AE017180">
    <property type="protein sequence ID" value="AAR34359.1"/>
    <property type="molecule type" value="Genomic_DNA"/>
</dbReference>
<protein>
    <submittedName>
        <fullName evidence="8">Methyl-accepting chemotaxis sensory transducer, class 40H</fullName>
    </submittedName>
</protein>
<sequence length="645" mass="69182">MAGLTVLGLAAVTALSLYGVNRQVAETETIVQVDAAQVDVALKSQVSLAEAVRAYKNYLVRKDDKHVTGFRESIGTFEKNIAEFEKLANTDGEKAAVGKAKEELGKYRGCIDELVAARGASDDVAAIDRNLARGIDRPLEAAVKEMEKAARQSFGDSRAALAASSKRLLVGQAVFSVIVALLAAGFGFNTARRFVFRLGKFSEMIARVADSDLTARVVIRADDELGDMGRTFNRMVENFEHMLTSIQNAVLNLSESARTLSVTSEQIATGAEEMASQTGTVATASEEMAATSQEIAQNCSTAADVARNASASARSGAAVVQQTIGAMERITERVRDTARTVEALGARSDQIGEIVGTIQDIADQTNLLALNAAIEAARAGEQGRGFAVVADEVRALAERTTRATREIAEMIKSIQQETRGAVASMEEGVVEVTQGSADAARSGDALREILDQIEQVTGQVAQIATAAEQQTATTSEITMNIQQITEVVGHTAREAGESADAATGLATLADELQTEVRTFKTSGSELFILELAKKDHSGFVTTVEAVLVGRRRMEAGELSTHHTCRFGKWYEGDGRQLCGHLASYKAIYAPHERIHSLARDVVAAVNGGDRDRAARLFPELKELSREIITRLDDIRREFEAQRAAA</sequence>
<dbReference type="GO" id="GO:0007165">
    <property type="term" value="P:signal transduction"/>
    <property type="evidence" value="ECO:0007669"/>
    <property type="project" value="UniProtKB-KW"/>
</dbReference>
<comment type="similarity">
    <text evidence="3">Belongs to the methyl-accepting chemotaxis (MCP) protein family.</text>
</comment>
<dbReference type="eggNOG" id="COG0840">
    <property type="taxonomic scope" value="Bacteria"/>
</dbReference>
<keyword evidence="9" id="KW-1185">Reference proteome</keyword>
<dbReference type="EnsemblBacteria" id="AAR34359">
    <property type="protein sequence ID" value="AAR34359"/>
    <property type="gene ID" value="GSU1032"/>
</dbReference>
<evidence type="ECO:0000259" key="7">
    <source>
        <dbReference type="PROSITE" id="PS50885"/>
    </source>
</evidence>
<keyword evidence="5" id="KW-1133">Transmembrane helix</keyword>
<name>Q74ED0_GEOSL</name>
<evidence type="ECO:0000256" key="2">
    <source>
        <dbReference type="ARBA" id="ARBA00023224"/>
    </source>
</evidence>
<dbReference type="InterPro" id="IPR004090">
    <property type="entry name" value="Chemotax_Me-accpt_rcpt"/>
</dbReference>
<comment type="subcellular location">
    <subcellularLocation>
        <location evidence="1">Membrane</location>
    </subcellularLocation>
</comment>
<dbReference type="PROSITE" id="PS50111">
    <property type="entry name" value="CHEMOTAXIS_TRANSDUC_2"/>
    <property type="match status" value="1"/>
</dbReference>
<dbReference type="OrthoDB" id="5391874at2"/>
<dbReference type="InParanoid" id="Q74ED0"/>
<dbReference type="Proteomes" id="UP000000577">
    <property type="component" value="Chromosome"/>
</dbReference>
<feature type="transmembrane region" description="Helical" evidence="5">
    <location>
        <begin position="168"/>
        <end position="188"/>
    </location>
</feature>
<evidence type="ECO:0000256" key="5">
    <source>
        <dbReference type="SAM" id="Phobius"/>
    </source>
</evidence>
<dbReference type="HOGENOM" id="CLU_000445_107_27_7"/>